<evidence type="ECO:0000256" key="6">
    <source>
        <dbReference type="ARBA" id="ARBA00023170"/>
    </source>
</evidence>
<feature type="transmembrane region" description="Helical" evidence="8">
    <location>
        <begin position="73"/>
        <end position="94"/>
    </location>
</feature>
<dbReference type="InterPro" id="IPR000276">
    <property type="entry name" value="GPCR_Rhodpsn"/>
</dbReference>
<feature type="transmembrane region" description="Helical" evidence="8">
    <location>
        <begin position="31"/>
        <end position="52"/>
    </location>
</feature>
<comment type="subcellular location">
    <subcellularLocation>
        <location evidence="1">Membrane</location>
        <topology evidence="1">Multi-pass membrane protein</topology>
    </subcellularLocation>
</comment>
<dbReference type="InterPro" id="IPR012337">
    <property type="entry name" value="RNaseH-like_sf"/>
</dbReference>
<name>A0A816REL8_9BILA</name>
<evidence type="ECO:0000256" key="4">
    <source>
        <dbReference type="ARBA" id="ARBA00023040"/>
    </source>
</evidence>
<evidence type="ECO:0000256" key="7">
    <source>
        <dbReference type="ARBA" id="ARBA00023224"/>
    </source>
</evidence>
<organism evidence="10 11">
    <name type="scientific">Rotaria magnacalcarata</name>
    <dbReference type="NCBI Taxonomy" id="392030"/>
    <lineage>
        <taxon>Eukaryota</taxon>
        <taxon>Metazoa</taxon>
        <taxon>Spiralia</taxon>
        <taxon>Gnathifera</taxon>
        <taxon>Rotifera</taxon>
        <taxon>Eurotatoria</taxon>
        <taxon>Bdelloidea</taxon>
        <taxon>Philodinida</taxon>
        <taxon>Philodinidae</taxon>
        <taxon>Rotaria</taxon>
    </lineage>
</organism>
<keyword evidence="6" id="KW-0675">Receptor</keyword>
<dbReference type="Gene3D" id="1.20.1070.10">
    <property type="entry name" value="Rhodopsin 7-helix transmembrane proteins"/>
    <property type="match status" value="1"/>
</dbReference>
<dbReference type="AlphaFoldDB" id="A0A816REL8"/>
<dbReference type="PROSITE" id="PS50262">
    <property type="entry name" value="G_PROTEIN_RECEP_F1_2"/>
    <property type="match status" value="1"/>
</dbReference>
<feature type="transmembrane region" description="Helical" evidence="8">
    <location>
        <begin position="206"/>
        <end position="230"/>
    </location>
</feature>
<accession>A0A816REL8</accession>
<dbReference type="GO" id="GO:0004930">
    <property type="term" value="F:G protein-coupled receptor activity"/>
    <property type="evidence" value="ECO:0007669"/>
    <property type="project" value="UniProtKB-KW"/>
</dbReference>
<keyword evidence="4" id="KW-0297">G-protein coupled receptor</keyword>
<keyword evidence="7" id="KW-0807">Transducer</keyword>
<reference evidence="10" key="1">
    <citation type="submission" date="2021-02" db="EMBL/GenBank/DDBJ databases">
        <authorList>
            <person name="Nowell W R."/>
        </authorList>
    </citation>
    <scope>NUCLEOTIDE SEQUENCE</scope>
</reference>
<dbReference type="EMBL" id="CAJNRE010008329">
    <property type="protein sequence ID" value="CAF2072401.1"/>
    <property type="molecule type" value="Genomic_DNA"/>
</dbReference>
<dbReference type="GO" id="GO:0046983">
    <property type="term" value="F:protein dimerization activity"/>
    <property type="evidence" value="ECO:0007669"/>
    <property type="project" value="InterPro"/>
</dbReference>
<proteinExistence type="predicted"/>
<evidence type="ECO:0000256" key="5">
    <source>
        <dbReference type="ARBA" id="ARBA00023136"/>
    </source>
</evidence>
<dbReference type="InterPro" id="IPR008906">
    <property type="entry name" value="HATC_C_dom"/>
</dbReference>
<dbReference type="InterPro" id="IPR017452">
    <property type="entry name" value="GPCR_Rhodpsn_7TM"/>
</dbReference>
<comment type="caution">
    <text evidence="10">The sequence shown here is derived from an EMBL/GenBank/DDBJ whole genome shotgun (WGS) entry which is preliminary data.</text>
</comment>
<sequence length="462" mass="53114">MGLMIPCSILPSTGTPSIYCRWLYRRLGCQLSGVIAFFYGCSSSYLLCTVSLSRCYIIMRPFHANEVTIEKSVCISSIVVFISFIWSILPIIGWNEYTLKGTRASCCINWYDRRLSYVSFTFFLFFVVYLIPLLIFIATNTVTLIGFKRMRDKARHGIRTIIAAKRIEVEQSIVKSIIITTVGFTFSWTPYAVALFVSAFRRKHYAIPPLATLMCASFVKTSTIWVPLLYMSTSTQSLLRFVNHSRKSSRRRPEHGIDKIARKYGLIQNNHDLNPIRRNDETVENKKKPLVASYLDPESHRQLSPEDKQAAKAILPNFMKKESQFIGSSSTSTYSTGNKRNQTLTDKLRIMLGMSTNVKQTRTLSADDELVLFTQLIRSYKSNFSTFWTQYRERFPCLYRVVQRVNIIAVTSVPSESIFLVAGYVTRKQRTSLSSTSLRHLIVLKESYRLEELQTISRRSMN</sequence>
<feature type="domain" description="G-protein coupled receptors family 1 profile" evidence="9">
    <location>
        <begin position="1"/>
        <end position="230"/>
    </location>
</feature>
<dbReference type="SUPFAM" id="SSF53098">
    <property type="entry name" value="Ribonuclease H-like"/>
    <property type="match status" value="1"/>
</dbReference>
<feature type="transmembrane region" description="Helical" evidence="8">
    <location>
        <begin position="176"/>
        <end position="200"/>
    </location>
</feature>
<keyword evidence="5 8" id="KW-0472">Membrane</keyword>
<dbReference type="Pfam" id="PF00001">
    <property type="entry name" value="7tm_1"/>
    <property type="match status" value="1"/>
</dbReference>
<evidence type="ECO:0000313" key="11">
    <source>
        <dbReference type="Proteomes" id="UP000663824"/>
    </source>
</evidence>
<keyword evidence="2 8" id="KW-0812">Transmembrane</keyword>
<feature type="transmembrane region" description="Helical" evidence="8">
    <location>
        <begin position="120"/>
        <end position="147"/>
    </location>
</feature>
<dbReference type="PANTHER" id="PTHR24240">
    <property type="entry name" value="OPSIN"/>
    <property type="match status" value="1"/>
</dbReference>
<dbReference type="InterPro" id="IPR050125">
    <property type="entry name" value="GPCR_opsins"/>
</dbReference>
<evidence type="ECO:0000256" key="8">
    <source>
        <dbReference type="SAM" id="Phobius"/>
    </source>
</evidence>
<gene>
    <name evidence="10" type="ORF">MBJ925_LOCUS16976</name>
</gene>
<dbReference type="Pfam" id="PF05699">
    <property type="entry name" value="Dimer_Tnp_hAT"/>
    <property type="match status" value="1"/>
</dbReference>
<evidence type="ECO:0000256" key="1">
    <source>
        <dbReference type="ARBA" id="ARBA00004141"/>
    </source>
</evidence>
<dbReference type="GO" id="GO:0016020">
    <property type="term" value="C:membrane"/>
    <property type="evidence" value="ECO:0007669"/>
    <property type="project" value="UniProtKB-SubCell"/>
</dbReference>
<evidence type="ECO:0000256" key="3">
    <source>
        <dbReference type="ARBA" id="ARBA00022989"/>
    </source>
</evidence>
<evidence type="ECO:0000259" key="9">
    <source>
        <dbReference type="PROSITE" id="PS50262"/>
    </source>
</evidence>
<dbReference type="SUPFAM" id="SSF81321">
    <property type="entry name" value="Family A G protein-coupled receptor-like"/>
    <property type="match status" value="1"/>
</dbReference>
<protein>
    <recommendedName>
        <fullName evidence="9">G-protein coupled receptors family 1 profile domain-containing protein</fullName>
    </recommendedName>
</protein>
<evidence type="ECO:0000256" key="2">
    <source>
        <dbReference type="ARBA" id="ARBA00022692"/>
    </source>
</evidence>
<evidence type="ECO:0000313" key="10">
    <source>
        <dbReference type="EMBL" id="CAF2072401.1"/>
    </source>
</evidence>
<keyword evidence="3 8" id="KW-1133">Transmembrane helix</keyword>
<dbReference type="Proteomes" id="UP000663824">
    <property type="component" value="Unassembled WGS sequence"/>
</dbReference>